<accession>A0A2N7FFI9</accession>
<dbReference type="RefSeq" id="WP_016799715.1">
    <property type="nucleotide sequence ID" value="NZ_CAWNSM010000015.1"/>
</dbReference>
<feature type="chain" id="PRO_5014957452" evidence="1">
    <location>
        <begin position="19"/>
        <end position="565"/>
    </location>
</feature>
<protein>
    <submittedName>
        <fullName evidence="2">Type-F conjugative transfer system mating-pair stabilization protein TraN</fullName>
    </submittedName>
</protein>
<evidence type="ECO:0000313" key="3">
    <source>
        <dbReference type="Proteomes" id="UP000235330"/>
    </source>
</evidence>
<evidence type="ECO:0000313" key="2">
    <source>
        <dbReference type="EMBL" id="PMJ68065.1"/>
    </source>
</evidence>
<dbReference type="NCBIfam" id="TIGR02750">
    <property type="entry name" value="TraN_Ftype"/>
    <property type="match status" value="1"/>
</dbReference>
<feature type="signal peptide" evidence="1">
    <location>
        <begin position="1"/>
        <end position="18"/>
    </location>
</feature>
<proteinExistence type="predicted"/>
<evidence type="ECO:0000256" key="1">
    <source>
        <dbReference type="SAM" id="SignalP"/>
    </source>
</evidence>
<name>A0A2N7FFI9_VIBSP</name>
<dbReference type="InterPro" id="IPR014121">
    <property type="entry name" value="TraN_Ftype"/>
</dbReference>
<organism evidence="2 3">
    <name type="scientific">Vibrio splendidus</name>
    <dbReference type="NCBI Taxonomy" id="29497"/>
    <lineage>
        <taxon>Bacteria</taxon>
        <taxon>Pseudomonadati</taxon>
        <taxon>Pseudomonadota</taxon>
        <taxon>Gammaproteobacteria</taxon>
        <taxon>Vibrionales</taxon>
        <taxon>Vibrionaceae</taxon>
        <taxon>Vibrio</taxon>
    </lineage>
</organism>
<gene>
    <name evidence="2" type="ORF">BCU17_15660</name>
</gene>
<sequence length="565" mass="61740">MKHVLLIASLAIVSGAFASQGDHYYDNVDWVKSAQKNIPSTAKGKLDVGDYCAGQGCDNDLRNPEQAQLNDGNMDANARTHYQSNDKAQAVQTRFDKGRPDVKSDPAYEFALMVQDNAYEISHGLSNQYVDCDNATQCVIDDIPKVCRQPTNNTVPCTKMPTFTAVTSPVIYSCSRGTLQGRLCVIPTEDCRYESFYGRIKYGFQVGTQGSAFIFWEGTRYHLRTSTWANYGGHYLKPGQGRQACKLINTTVAATLSCSSDFTLSGGNCIKNTVRWTTHCNLLSECQVVSQTCVEGRGTRRINGVPTTLDCWKYQVNHQCTRDNTCNALPTDCTTTATHCSAKQKGVCIEEELKKSCPEKRCSATNLTCGEESFCLDGDCYAGTPEPSSDFNESAAALAALAKAAEGLGDPPLIFTGQGQKCTKKMLGISDCCKDGGWGTDVGLAQCSEEEKALGKAKDDKLTIYLGSYCAEKVLGQCLRKKRTYCVFDSLLARIIQEQGTRDQLGLSLGTAKVPICGAITPEQMQQINFEDIDFSDFFGEMNSNTHLPSNQEIQHRLSSALGDP</sequence>
<reference evidence="3" key="1">
    <citation type="submission" date="2016-07" db="EMBL/GenBank/DDBJ databases">
        <title>Nontailed viruses are major unrecognized killers of bacteria in the ocean.</title>
        <authorList>
            <person name="Kauffman K."/>
            <person name="Hussain F."/>
            <person name="Yang J."/>
            <person name="Arevalo P."/>
            <person name="Brown J."/>
            <person name="Cutler M."/>
            <person name="Kelly L."/>
            <person name="Polz M.F."/>
        </authorList>
    </citation>
    <scope>NUCLEOTIDE SEQUENCE [LARGE SCALE GENOMIC DNA]</scope>
    <source>
        <strain evidence="3">10N.261.55.E11</strain>
    </source>
</reference>
<dbReference type="AlphaFoldDB" id="A0A2N7FFI9"/>
<dbReference type="Pfam" id="PF06986">
    <property type="entry name" value="F_T4SS_TraN"/>
    <property type="match status" value="1"/>
</dbReference>
<comment type="caution">
    <text evidence="2">The sequence shown here is derived from an EMBL/GenBank/DDBJ whole genome shotgun (WGS) entry which is preliminary data.</text>
</comment>
<dbReference type="EMBL" id="MCWU01000015">
    <property type="protein sequence ID" value="PMJ68065.1"/>
    <property type="molecule type" value="Genomic_DNA"/>
</dbReference>
<dbReference type="Proteomes" id="UP000235330">
    <property type="component" value="Unassembled WGS sequence"/>
</dbReference>
<keyword evidence="1" id="KW-0732">Signal</keyword>